<evidence type="ECO:0000256" key="4">
    <source>
        <dbReference type="ARBA" id="ARBA00023002"/>
    </source>
</evidence>
<sequence>MRVAIVGAGIVGLSTAWSLTKLGHDITLIEQGSIPSLLAASRDAHGMICRAHDGADGYAESIAEMFDSWDMLWDDLGVSHYANCGALGISQSPGDSAEQLRMSLDRVGFEYERLDAREAAERYPFLDAATFRYAYLDRDGGALFSGRIAHDVKAWLRMRGVDIRMHTKAVAIDAPTALVHIDDGTVVQADRLVVAAGAWTLRLLPALADNLAIHRNVVAYLTPPADLENAWSNAPAIVDIGGSSNGYVLPPIDGADLKFGAGALKKPVPDAGTDRTAAPGEGHRLRRLFAPPFSRIDEYTVTEVETCAYTFAADQRFFSKRVGKTLAVCGCSGHGYQFGAAVGLRVAHALESDDDTALVQWLRAETVWARICA</sequence>
<comment type="cofactor">
    <cofactor evidence="1">
        <name>FAD</name>
        <dbReference type="ChEBI" id="CHEBI:57692"/>
    </cofactor>
</comment>
<protein>
    <submittedName>
        <fullName evidence="6">FAD-dependent oxidoreductase</fullName>
    </submittedName>
</protein>
<keyword evidence="2" id="KW-0285">Flavoprotein</keyword>
<dbReference type="InterPro" id="IPR045170">
    <property type="entry name" value="MTOX"/>
</dbReference>
<reference evidence="6 7" key="1">
    <citation type="submission" date="2023-10" db="EMBL/GenBank/DDBJ databases">
        <title>Surface-active antibiotics is a multifunctional adaptation for post-fire microbes.</title>
        <authorList>
            <person name="Liu M.D."/>
            <person name="Du Y."/>
            <person name="Koupaei S.K."/>
            <person name="Kim N.R."/>
            <person name="Zhang W."/>
            <person name="Traxler M.F."/>
        </authorList>
    </citation>
    <scope>NUCLEOTIDE SEQUENCE [LARGE SCALE GENOMIC DNA]</scope>
    <source>
        <strain evidence="6 7">F3</strain>
    </source>
</reference>
<evidence type="ECO:0000313" key="7">
    <source>
        <dbReference type="Proteomes" id="UP001302652"/>
    </source>
</evidence>
<dbReference type="RefSeq" id="WP_317019536.1">
    <property type="nucleotide sequence ID" value="NZ_CP136512.1"/>
</dbReference>
<gene>
    <name evidence="6" type="ORF">RW095_13860</name>
</gene>
<evidence type="ECO:0000259" key="5">
    <source>
        <dbReference type="Pfam" id="PF01266"/>
    </source>
</evidence>
<keyword evidence="4" id="KW-0560">Oxidoreductase</keyword>
<dbReference type="InterPro" id="IPR036188">
    <property type="entry name" value="FAD/NAD-bd_sf"/>
</dbReference>
<evidence type="ECO:0000313" key="6">
    <source>
        <dbReference type="EMBL" id="WOD16948.1"/>
    </source>
</evidence>
<accession>A0ABZ0EI93</accession>
<keyword evidence="3" id="KW-0274">FAD</keyword>
<dbReference type="PANTHER" id="PTHR10961:SF7">
    <property type="entry name" value="FAD DEPENDENT OXIDOREDUCTASE DOMAIN-CONTAINING PROTEIN"/>
    <property type="match status" value="1"/>
</dbReference>
<dbReference type="SUPFAM" id="SSF51905">
    <property type="entry name" value="FAD/NAD(P)-binding domain"/>
    <property type="match status" value="1"/>
</dbReference>
<evidence type="ECO:0000256" key="1">
    <source>
        <dbReference type="ARBA" id="ARBA00001974"/>
    </source>
</evidence>
<dbReference type="EMBL" id="CP136512">
    <property type="protein sequence ID" value="WOD16948.1"/>
    <property type="molecule type" value="Genomic_DNA"/>
</dbReference>
<keyword evidence="7" id="KW-1185">Reference proteome</keyword>
<dbReference type="PANTHER" id="PTHR10961">
    <property type="entry name" value="PEROXISOMAL SARCOSINE OXIDASE"/>
    <property type="match status" value="1"/>
</dbReference>
<evidence type="ECO:0000256" key="2">
    <source>
        <dbReference type="ARBA" id="ARBA00022630"/>
    </source>
</evidence>
<proteinExistence type="predicted"/>
<dbReference type="Gene3D" id="3.50.50.60">
    <property type="entry name" value="FAD/NAD(P)-binding domain"/>
    <property type="match status" value="1"/>
</dbReference>
<name>A0ABZ0EI93_9BURK</name>
<dbReference type="Proteomes" id="UP001302652">
    <property type="component" value="Chromosome 2"/>
</dbReference>
<evidence type="ECO:0000256" key="3">
    <source>
        <dbReference type="ARBA" id="ARBA00022827"/>
    </source>
</evidence>
<dbReference type="Pfam" id="PF01266">
    <property type="entry name" value="DAO"/>
    <property type="match status" value="1"/>
</dbReference>
<organism evidence="6 7">
    <name type="scientific">Paraburkholderia kirstenboschensis</name>
    <dbReference type="NCBI Taxonomy" id="1245436"/>
    <lineage>
        <taxon>Bacteria</taxon>
        <taxon>Pseudomonadati</taxon>
        <taxon>Pseudomonadota</taxon>
        <taxon>Betaproteobacteria</taxon>
        <taxon>Burkholderiales</taxon>
        <taxon>Burkholderiaceae</taxon>
        <taxon>Paraburkholderia</taxon>
    </lineage>
</organism>
<feature type="domain" description="FAD dependent oxidoreductase" evidence="5">
    <location>
        <begin position="2"/>
        <end position="348"/>
    </location>
</feature>
<dbReference type="InterPro" id="IPR006076">
    <property type="entry name" value="FAD-dep_OxRdtase"/>
</dbReference>
<dbReference type="Gene3D" id="3.30.9.10">
    <property type="entry name" value="D-Amino Acid Oxidase, subunit A, domain 2"/>
    <property type="match status" value="1"/>
</dbReference>